<dbReference type="AlphaFoldDB" id="A0A834IGT0"/>
<evidence type="ECO:0000313" key="1">
    <source>
        <dbReference type="EMBL" id="KAF7277705.1"/>
    </source>
</evidence>
<protein>
    <submittedName>
        <fullName evidence="1">Uncharacterized protein</fullName>
    </submittedName>
</protein>
<reference evidence="1" key="1">
    <citation type="submission" date="2020-08" db="EMBL/GenBank/DDBJ databases">
        <title>Genome sequencing and assembly of the red palm weevil Rhynchophorus ferrugineus.</title>
        <authorList>
            <person name="Dias G.B."/>
            <person name="Bergman C.M."/>
            <person name="Manee M."/>
        </authorList>
    </citation>
    <scope>NUCLEOTIDE SEQUENCE</scope>
    <source>
        <strain evidence="1">AA-2017</strain>
        <tissue evidence="1">Whole larva</tissue>
    </source>
</reference>
<organism evidence="1 2">
    <name type="scientific">Rhynchophorus ferrugineus</name>
    <name type="common">Red palm weevil</name>
    <name type="synonym">Curculio ferrugineus</name>
    <dbReference type="NCBI Taxonomy" id="354439"/>
    <lineage>
        <taxon>Eukaryota</taxon>
        <taxon>Metazoa</taxon>
        <taxon>Ecdysozoa</taxon>
        <taxon>Arthropoda</taxon>
        <taxon>Hexapoda</taxon>
        <taxon>Insecta</taxon>
        <taxon>Pterygota</taxon>
        <taxon>Neoptera</taxon>
        <taxon>Endopterygota</taxon>
        <taxon>Coleoptera</taxon>
        <taxon>Polyphaga</taxon>
        <taxon>Cucujiformia</taxon>
        <taxon>Curculionidae</taxon>
        <taxon>Dryophthorinae</taxon>
        <taxon>Rhynchophorus</taxon>
    </lineage>
</organism>
<comment type="caution">
    <text evidence="1">The sequence shown here is derived from an EMBL/GenBank/DDBJ whole genome shotgun (WGS) entry which is preliminary data.</text>
</comment>
<gene>
    <name evidence="1" type="ORF">GWI33_009316</name>
</gene>
<proteinExistence type="predicted"/>
<keyword evidence="2" id="KW-1185">Reference proteome</keyword>
<sequence>MARSLRPYPQVSLEDLVLYNVLQCGPSTDHCGTPTHNLTLPTVSASTYLELREKFITSLMSSGHASVTPLTTSTLIPSGPSAAAALTFSLLNNVVSGYLSGHTSSMNLCYSVSIYGILFKS</sequence>
<dbReference type="EMBL" id="JAACXV010000415">
    <property type="protein sequence ID" value="KAF7277705.1"/>
    <property type="molecule type" value="Genomic_DNA"/>
</dbReference>
<dbReference type="Proteomes" id="UP000625711">
    <property type="component" value="Unassembled WGS sequence"/>
</dbReference>
<accession>A0A834IGT0</accession>
<name>A0A834IGT0_RHYFE</name>
<evidence type="ECO:0000313" key="2">
    <source>
        <dbReference type="Proteomes" id="UP000625711"/>
    </source>
</evidence>